<keyword evidence="2" id="KW-0472">Membrane</keyword>
<name>A0A517LCA0_9PEZI</name>
<organism evidence="3 4">
    <name type="scientific">Venturia effusa</name>
    <dbReference type="NCBI Taxonomy" id="50376"/>
    <lineage>
        <taxon>Eukaryota</taxon>
        <taxon>Fungi</taxon>
        <taxon>Dikarya</taxon>
        <taxon>Ascomycota</taxon>
        <taxon>Pezizomycotina</taxon>
        <taxon>Dothideomycetes</taxon>
        <taxon>Pleosporomycetidae</taxon>
        <taxon>Venturiales</taxon>
        <taxon>Venturiaceae</taxon>
        <taxon>Venturia</taxon>
    </lineage>
</organism>
<feature type="compositionally biased region" description="Basic and acidic residues" evidence="1">
    <location>
        <begin position="135"/>
        <end position="146"/>
    </location>
</feature>
<evidence type="ECO:0000313" key="3">
    <source>
        <dbReference type="EMBL" id="QDS73216.1"/>
    </source>
</evidence>
<dbReference type="Proteomes" id="UP000316270">
    <property type="component" value="Chromosome 9"/>
</dbReference>
<sequence length="153" mass="17030">MTRAHWGNALWTPGRIPELPPGPEVTMHWTTEKIIYLTYFLTVPVAAILFLIWVHIRWPEKRVRTKTEVLSRAIEVNEGVKGGKFDMSLVGTGAMVRMDSVEAAWNVSKEAELAGTREMESGRLNRQVGVVGSEGGDRKEGARSGDDLEIQVV</sequence>
<dbReference type="AlphaFoldDB" id="A0A517LCA0"/>
<dbReference type="EMBL" id="CP042193">
    <property type="protein sequence ID" value="QDS73216.1"/>
    <property type="molecule type" value="Genomic_DNA"/>
</dbReference>
<keyword evidence="2" id="KW-0812">Transmembrane</keyword>
<feature type="transmembrane region" description="Helical" evidence="2">
    <location>
        <begin position="34"/>
        <end position="56"/>
    </location>
</feature>
<keyword evidence="4" id="KW-1185">Reference proteome</keyword>
<feature type="region of interest" description="Disordered" evidence="1">
    <location>
        <begin position="130"/>
        <end position="153"/>
    </location>
</feature>
<evidence type="ECO:0000256" key="1">
    <source>
        <dbReference type="SAM" id="MobiDB-lite"/>
    </source>
</evidence>
<accession>A0A517LCA0</accession>
<evidence type="ECO:0000256" key="2">
    <source>
        <dbReference type="SAM" id="Phobius"/>
    </source>
</evidence>
<gene>
    <name evidence="3" type="ORF">FKW77_003228</name>
</gene>
<reference evidence="3 4" key="1">
    <citation type="submission" date="2019-07" db="EMBL/GenBank/DDBJ databases">
        <title>Finished genome of Venturia effusa.</title>
        <authorList>
            <person name="Young C.A."/>
            <person name="Cox M.P."/>
            <person name="Ganley A.R.D."/>
            <person name="David W.J."/>
        </authorList>
    </citation>
    <scope>NUCLEOTIDE SEQUENCE [LARGE SCALE GENOMIC DNA]</scope>
    <source>
        <strain evidence="4">albino</strain>
    </source>
</reference>
<dbReference type="OrthoDB" id="10440052at2759"/>
<evidence type="ECO:0000313" key="4">
    <source>
        <dbReference type="Proteomes" id="UP000316270"/>
    </source>
</evidence>
<protein>
    <submittedName>
        <fullName evidence="3">Uncharacterized protein</fullName>
    </submittedName>
</protein>
<keyword evidence="2" id="KW-1133">Transmembrane helix</keyword>
<proteinExistence type="predicted"/>